<dbReference type="RefSeq" id="WP_317566102.1">
    <property type="nucleotide sequence ID" value="NZ_JAWLJX010000009.1"/>
</dbReference>
<dbReference type="EMBL" id="JAWLJX010000009">
    <property type="protein sequence ID" value="MDV6263980.1"/>
    <property type="molecule type" value="Genomic_DNA"/>
</dbReference>
<comment type="caution">
    <text evidence="1">The sequence shown here is derived from an EMBL/GenBank/DDBJ whole genome shotgun (WGS) entry which is preliminary data.</text>
</comment>
<evidence type="ECO:0000313" key="2">
    <source>
        <dbReference type="Proteomes" id="UP001185755"/>
    </source>
</evidence>
<protein>
    <submittedName>
        <fullName evidence="1">Uncharacterized protein</fullName>
    </submittedName>
</protein>
<reference evidence="1 2" key="1">
    <citation type="submission" date="2023-10" db="EMBL/GenBank/DDBJ databases">
        <title>Development of a sustainable strategy for remediation of hydrocarbon-contaminated territories based on the waste exchange concept.</title>
        <authorList>
            <person name="Krivoruchko A."/>
        </authorList>
    </citation>
    <scope>NUCLEOTIDE SEQUENCE [LARGE SCALE GENOMIC DNA]</scope>
    <source>
        <strain evidence="1 2">IEGM 1323</strain>
    </source>
</reference>
<organism evidence="1 2">
    <name type="scientific">Rhodococcoides yunnanense</name>
    <dbReference type="NCBI Taxonomy" id="278209"/>
    <lineage>
        <taxon>Bacteria</taxon>
        <taxon>Bacillati</taxon>
        <taxon>Actinomycetota</taxon>
        <taxon>Actinomycetes</taxon>
        <taxon>Mycobacteriales</taxon>
        <taxon>Nocardiaceae</taxon>
        <taxon>Rhodococcoides</taxon>
    </lineage>
</organism>
<evidence type="ECO:0000313" key="1">
    <source>
        <dbReference type="EMBL" id="MDV6263980.1"/>
    </source>
</evidence>
<dbReference type="Proteomes" id="UP001185755">
    <property type="component" value="Unassembled WGS sequence"/>
</dbReference>
<accession>A0ABU4BIE4</accession>
<keyword evidence="2" id="KW-1185">Reference proteome</keyword>
<sequence>MTIGCRLREYAAGRIDGGTASERGVVDHDGTAFRLLVVVRAGGASEFIMFVPFEHTAGCPQNQD</sequence>
<gene>
    <name evidence="1" type="ORF">R3P96_21795</name>
</gene>
<proteinExistence type="predicted"/>
<name>A0ABU4BIE4_9NOCA</name>